<dbReference type="Proteomes" id="UP000008467">
    <property type="component" value="Chromosome"/>
</dbReference>
<accession>F2JT45</accession>
<dbReference type="Pfam" id="PF17836">
    <property type="entry name" value="PglD_N"/>
    <property type="match status" value="1"/>
</dbReference>
<dbReference type="InterPro" id="IPR011004">
    <property type="entry name" value="Trimer_LpxA-like_sf"/>
</dbReference>
<dbReference type="Gene3D" id="2.160.10.10">
    <property type="entry name" value="Hexapeptide repeat proteins"/>
    <property type="match status" value="1"/>
</dbReference>
<dbReference type="InterPro" id="IPR020019">
    <property type="entry name" value="AcTrfase_PglD-like"/>
</dbReference>
<dbReference type="SUPFAM" id="SSF51161">
    <property type="entry name" value="Trimeric LpxA-like enzymes"/>
    <property type="match status" value="1"/>
</dbReference>
<dbReference type="CDD" id="cd03360">
    <property type="entry name" value="LbH_AT_putative"/>
    <property type="match status" value="1"/>
</dbReference>
<dbReference type="EMBL" id="CP002582">
    <property type="protein sequence ID" value="ADZ85264.1"/>
    <property type="molecule type" value="Genomic_DNA"/>
</dbReference>
<evidence type="ECO:0000259" key="3">
    <source>
        <dbReference type="Pfam" id="PF17836"/>
    </source>
</evidence>
<keyword evidence="5" id="KW-1185">Reference proteome</keyword>
<dbReference type="InterPro" id="IPR041561">
    <property type="entry name" value="PglD_N"/>
</dbReference>
<dbReference type="HOGENOM" id="CLU_081811_2_3_9"/>
<keyword evidence="4" id="KW-0808">Transferase</keyword>
<evidence type="ECO:0000256" key="2">
    <source>
        <dbReference type="PIRSR" id="PIRSR620019-2"/>
    </source>
</evidence>
<dbReference type="PANTHER" id="PTHR43300:SF7">
    <property type="entry name" value="UDP-N-ACETYLBACILLOSAMINE N-ACETYLTRANSFERASE"/>
    <property type="match status" value="1"/>
</dbReference>
<organism evidence="4 5">
    <name type="scientific">Cellulosilyticum lentocellum (strain ATCC 49066 / DSM 5427 / NCIMB 11756 / RHM5)</name>
    <name type="common">Clostridium lentocellum</name>
    <dbReference type="NCBI Taxonomy" id="642492"/>
    <lineage>
        <taxon>Bacteria</taxon>
        <taxon>Bacillati</taxon>
        <taxon>Bacillota</taxon>
        <taxon>Clostridia</taxon>
        <taxon>Lachnospirales</taxon>
        <taxon>Cellulosilyticaceae</taxon>
        <taxon>Cellulosilyticum</taxon>
    </lineage>
</organism>
<feature type="binding site" evidence="2">
    <location>
        <position position="74"/>
    </location>
    <ligand>
        <name>substrate</name>
    </ligand>
</feature>
<dbReference type="Pfam" id="PF00132">
    <property type="entry name" value="Hexapep"/>
    <property type="match status" value="1"/>
</dbReference>
<evidence type="ECO:0000256" key="1">
    <source>
        <dbReference type="PIRSR" id="PIRSR620019-1"/>
    </source>
</evidence>
<proteinExistence type="predicted"/>
<gene>
    <name evidence="4" type="ordered locus">Clole_3581</name>
</gene>
<reference evidence="4 5" key="1">
    <citation type="journal article" date="2011" name="J. Bacteriol.">
        <title>Complete genome sequence of the cellulose-degrading bacterium Cellulosilyticum lentocellum.</title>
        <authorList>
            <consortium name="US DOE Joint Genome Institute"/>
            <person name="Miller D.A."/>
            <person name="Suen G."/>
            <person name="Bruce D."/>
            <person name="Copeland A."/>
            <person name="Cheng J.F."/>
            <person name="Detter C."/>
            <person name="Goodwin L.A."/>
            <person name="Han C.S."/>
            <person name="Hauser L.J."/>
            <person name="Land M.L."/>
            <person name="Lapidus A."/>
            <person name="Lucas S."/>
            <person name="Meincke L."/>
            <person name="Pitluck S."/>
            <person name="Tapia R."/>
            <person name="Teshima H."/>
            <person name="Woyke T."/>
            <person name="Fox B.G."/>
            <person name="Angert E.R."/>
            <person name="Currie C.R."/>
        </authorList>
    </citation>
    <scope>NUCLEOTIDE SEQUENCE [LARGE SCALE GENOMIC DNA]</scope>
    <source>
        <strain evidence="5">ATCC 49066 / DSM 5427 / NCIMB 11756 / RHM5</strain>
    </source>
</reference>
<dbReference type="InterPro" id="IPR050179">
    <property type="entry name" value="Trans_hexapeptide_repeat"/>
</dbReference>
<sequence>MKPSVLLIGGGGHAKSVIDTLIHSNELEIVGIIDVKEKVGEEISGIKVIGTDADLPSYYAKGIRYAFISLGSIGIPNARIKLYHKLKKIGFSFPNIIDPTAILAENIQFGVGNFIGKGVIINTTTTIGDHCIINTGSIIEHDCNIENFIHLGPRSILCGGVQIGENSHIGASATILQYKKVGSNSIIGAGSLVNKDIPTYQTAYGIPCRIIEKIGGKI</sequence>
<dbReference type="Gene3D" id="3.40.50.20">
    <property type="match status" value="1"/>
</dbReference>
<dbReference type="KEGG" id="cle:Clole_3581"/>
<protein>
    <submittedName>
        <fullName evidence="4">Sugar O-acyltransferase, sialic acid O-acetyltransferase NeuD family</fullName>
    </submittedName>
</protein>
<feature type="binding site" evidence="2">
    <location>
        <position position="150"/>
    </location>
    <ligand>
        <name>acetyl-CoA</name>
        <dbReference type="ChEBI" id="CHEBI:57288"/>
    </ligand>
</feature>
<dbReference type="NCBIfam" id="TIGR03570">
    <property type="entry name" value="NeuD_NnaD"/>
    <property type="match status" value="1"/>
</dbReference>
<feature type="active site" description="Proton acceptor" evidence="1">
    <location>
        <position position="141"/>
    </location>
</feature>
<feature type="domain" description="PglD N-terminal" evidence="3">
    <location>
        <begin position="5"/>
        <end position="86"/>
    </location>
</feature>
<dbReference type="InterPro" id="IPR001451">
    <property type="entry name" value="Hexapep"/>
</dbReference>
<dbReference type="RefSeq" id="WP_013658540.1">
    <property type="nucleotide sequence ID" value="NC_015275.1"/>
</dbReference>
<feature type="site" description="Increases basicity of active site His" evidence="1">
    <location>
        <position position="142"/>
    </location>
</feature>
<dbReference type="GO" id="GO:0016746">
    <property type="term" value="F:acyltransferase activity"/>
    <property type="evidence" value="ECO:0007669"/>
    <property type="project" value="UniProtKB-KW"/>
</dbReference>
<keyword evidence="4" id="KW-0012">Acyltransferase</keyword>
<name>F2JT45_CELLD</name>
<dbReference type="STRING" id="642492.Clole_3581"/>
<dbReference type="AlphaFoldDB" id="F2JT45"/>
<dbReference type="eggNOG" id="COG1044">
    <property type="taxonomic scope" value="Bacteria"/>
</dbReference>
<evidence type="ECO:0000313" key="5">
    <source>
        <dbReference type="Proteomes" id="UP000008467"/>
    </source>
</evidence>
<dbReference type="PANTHER" id="PTHR43300">
    <property type="entry name" value="ACETYLTRANSFERASE"/>
    <property type="match status" value="1"/>
</dbReference>
<evidence type="ECO:0000313" key="4">
    <source>
        <dbReference type="EMBL" id="ADZ85264.1"/>
    </source>
</evidence>